<protein>
    <recommendedName>
        <fullName evidence="2">DUF5808 domain-containing protein</fullName>
    </recommendedName>
</protein>
<feature type="transmembrane region" description="Helical" evidence="1">
    <location>
        <begin position="40"/>
        <end position="62"/>
    </location>
</feature>
<organism evidence="3 4">
    <name type="scientific">Daejeonella rubra</name>
    <dbReference type="NCBI Taxonomy" id="990371"/>
    <lineage>
        <taxon>Bacteria</taxon>
        <taxon>Pseudomonadati</taxon>
        <taxon>Bacteroidota</taxon>
        <taxon>Sphingobacteriia</taxon>
        <taxon>Sphingobacteriales</taxon>
        <taxon>Sphingobacteriaceae</taxon>
        <taxon>Daejeonella</taxon>
    </lineage>
</organism>
<evidence type="ECO:0000313" key="4">
    <source>
        <dbReference type="Proteomes" id="UP000199226"/>
    </source>
</evidence>
<feature type="domain" description="DUF5808" evidence="2">
    <location>
        <begin position="21"/>
        <end position="45"/>
    </location>
</feature>
<name>A0A1G9LNC4_9SPHI</name>
<evidence type="ECO:0000256" key="1">
    <source>
        <dbReference type="SAM" id="Phobius"/>
    </source>
</evidence>
<dbReference type="STRING" id="990371.SAMN05421813_10114"/>
<dbReference type="OrthoDB" id="157646at2"/>
<proteinExistence type="predicted"/>
<dbReference type="Pfam" id="PF19124">
    <property type="entry name" value="DUF5808"/>
    <property type="match status" value="1"/>
</dbReference>
<keyword evidence="1" id="KW-0812">Transmembrane</keyword>
<keyword evidence="4" id="KW-1185">Reference proteome</keyword>
<evidence type="ECO:0000259" key="2">
    <source>
        <dbReference type="Pfam" id="PF19124"/>
    </source>
</evidence>
<dbReference type="AlphaFoldDB" id="A0A1G9LNC4"/>
<keyword evidence="1" id="KW-0472">Membrane</keyword>
<dbReference type="InterPro" id="IPR043831">
    <property type="entry name" value="DUF5808"/>
</dbReference>
<evidence type="ECO:0000313" key="3">
    <source>
        <dbReference type="EMBL" id="SDL63426.1"/>
    </source>
</evidence>
<dbReference type="RefSeq" id="WP_090697255.1">
    <property type="nucleotide sequence ID" value="NZ_FNHH01000001.1"/>
</dbReference>
<sequence>MNEFDKNNNDLWKWGVFYINPNDPSIWVDKRYGLGWTLNFAHAISYFYVALILVIPIIFIVYL</sequence>
<keyword evidence="1" id="KW-1133">Transmembrane helix</keyword>
<dbReference type="EMBL" id="FNHH01000001">
    <property type="protein sequence ID" value="SDL63426.1"/>
    <property type="molecule type" value="Genomic_DNA"/>
</dbReference>
<accession>A0A1G9LNC4</accession>
<gene>
    <name evidence="3" type="ORF">SAMN05421813_10114</name>
</gene>
<dbReference type="Proteomes" id="UP000199226">
    <property type="component" value="Unassembled WGS sequence"/>
</dbReference>
<reference evidence="4" key="1">
    <citation type="submission" date="2016-10" db="EMBL/GenBank/DDBJ databases">
        <authorList>
            <person name="Varghese N."/>
            <person name="Submissions S."/>
        </authorList>
    </citation>
    <scope>NUCLEOTIDE SEQUENCE [LARGE SCALE GENOMIC DNA]</scope>
    <source>
        <strain evidence="4">DSM 24536</strain>
    </source>
</reference>